<evidence type="ECO:0000313" key="1">
    <source>
        <dbReference type="EMBL" id="GLJ58804.1"/>
    </source>
</evidence>
<sequence length="153" mass="16899">MLALLPTGLPYGPFLSFRKLRANPTDLRYRAHPRAYRLCAIAPGRWAKPWWGWRKGCVLPLLLCSVLLVLSSLLYVTVPGGGEEGIDPTLATLAGACRVGIEGRVGGPRTQLGRFVSHMSQPIRRIGRGGKYRLVAFTVYGARLLRNGEMARR</sequence>
<evidence type="ECO:0000313" key="2">
    <source>
        <dbReference type="EMBL" id="GLJ59343.1"/>
    </source>
</evidence>
<organism evidence="1 3">
    <name type="scientific">Cryptomeria japonica</name>
    <name type="common">Japanese cedar</name>
    <name type="synonym">Cupressus japonica</name>
    <dbReference type="NCBI Taxonomy" id="3369"/>
    <lineage>
        <taxon>Eukaryota</taxon>
        <taxon>Viridiplantae</taxon>
        <taxon>Streptophyta</taxon>
        <taxon>Embryophyta</taxon>
        <taxon>Tracheophyta</taxon>
        <taxon>Spermatophyta</taxon>
        <taxon>Pinopsida</taxon>
        <taxon>Pinidae</taxon>
        <taxon>Conifers II</taxon>
        <taxon>Cupressales</taxon>
        <taxon>Cupressaceae</taxon>
        <taxon>Cryptomeria</taxon>
    </lineage>
</organism>
<gene>
    <name evidence="1" type="ORF">SUGI_1478430</name>
    <name evidence="2" type="ORF">SUGI_1503710</name>
</gene>
<comment type="caution">
    <text evidence="1">The sequence shown here is derived from an EMBL/GenBank/DDBJ whole genome shotgun (WGS) entry which is preliminary data.</text>
</comment>
<protein>
    <submittedName>
        <fullName evidence="1">Uncharacterized protein</fullName>
    </submittedName>
</protein>
<proteinExistence type="predicted"/>
<evidence type="ECO:0000313" key="3">
    <source>
        <dbReference type="Proteomes" id="UP001234787"/>
    </source>
</evidence>
<dbReference type="EMBL" id="BSEH01000545">
    <property type="protein sequence ID" value="GLJ58804.1"/>
    <property type="molecule type" value="Genomic_DNA"/>
</dbReference>
<name>A0AAD3NRY3_CRYJA</name>
<accession>A0AAD3NRY3</accession>
<dbReference type="EMBL" id="BSEH01000842">
    <property type="protein sequence ID" value="GLJ59343.1"/>
    <property type="molecule type" value="Genomic_DNA"/>
</dbReference>
<keyword evidence="3" id="KW-1185">Reference proteome</keyword>
<reference evidence="1" key="1">
    <citation type="submission" date="2022-12" db="EMBL/GenBank/DDBJ databases">
        <title>Chromosome-Level Genome Assembly of Japanese Cedar (Cryptomeriajaponica D. Don).</title>
        <authorList>
            <person name="Fujino T."/>
            <person name="Yamaguchi K."/>
            <person name="Yokoyama T."/>
            <person name="Hamanaka T."/>
            <person name="Harazono Y."/>
            <person name="Kamada H."/>
            <person name="Kobayashi W."/>
            <person name="Ujino-Ihara T."/>
            <person name="Uchiyama K."/>
            <person name="Matsumoto A."/>
            <person name="Izuno A."/>
            <person name="Tsumura Y."/>
            <person name="Toyoda A."/>
            <person name="Shigenobu S."/>
            <person name="Moriguchi Y."/>
            <person name="Ueno S."/>
            <person name="Kasahara M."/>
        </authorList>
    </citation>
    <scope>NUCLEOTIDE SEQUENCE</scope>
</reference>
<dbReference type="Proteomes" id="UP001234787">
    <property type="component" value="Unassembled WGS sequence"/>
</dbReference>
<dbReference type="AlphaFoldDB" id="A0AAD3NRY3"/>